<proteinExistence type="predicted"/>
<evidence type="ECO:0000313" key="3">
    <source>
        <dbReference type="Proteomes" id="UP000318693"/>
    </source>
</evidence>
<gene>
    <name evidence="2" type="ORF">FJ693_11075</name>
</gene>
<feature type="compositionally biased region" description="Basic residues" evidence="1">
    <location>
        <begin position="1"/>
        <end position="26"/>
    </location>
</feature>
<organism evidence="2 3">
    <name type="scientific">Georgenia yuyongxinii</name>
    <dbReference type="NCBI Taxonomy" id="2589797"/>
    <lineage>
        <taxon>Bacteria</taxon>
        <taxon>Bacillati</taxon>
        <taxon>Actinomycetota</taxon>
        <taxon>Actinomycetes</taxon>
        <taxon>Micrococcales</taxon>
        <taxon>Bogoriellaceae</taxon>
        <taxon>Georgenia</taxon>
    </lineage>
</organism>
<evidence type="ECO:0000256" key="1">
    <source>
        <dbReference type="SAM" id="MobiDB-lite"/>
    </source>
</evidence>
<dbReference type="EMBL" id="VJXR01000030">
    <property type="protein sequence ID" value="TRW45044.1"/>
    <property type="molecule type" value="Genomic_DNA"/>
</dbReference>
<reference evidence="2 3" key="1">
    <citation type="submission" date="2019-07" db="EMBL/GenBank/DDBJ databases">
        <title>Georgenia wutianyii sp. nov. and Georgenia *** sp. nov. isolated from plateau pika (Ochotona curzoniae) in the Qinghai-Tibet plateau of China.</title>
        <authorList>
            <person name="Tian Z."/>
        </authorList>
    </citation>
    <scope>NUCLEOTIDE SEQUENCE [LARGE SCALE GENOMIC DNA]</scope>
    <source>
        <strain evidence="2 3">Z446</strain>
    </source>
</reference>
<accession>A0A552WQP8</accession>
<dbReference type="AlphaFoldDB" id="A0A552WQP8"/>
<dbReference type="RefSeq" id="WP_143418610.1">
    <property type="nucleotide sequence ID" value="NZ_VJXR01000030.1"/>
</dbReference>
<keyword evidence="3" id="KW-1185">Reference proteome</keyword>
<feature type="region of interest" description="Disordered" evidence="1">
    <location>
        <begin position="1"/>
        <end position="28"/>
    </location>
</feature>
<comment type="caution">
    <text evidence="2">The sequence shown here is derived from an EMBL/GenBank/DDBJ whole genome shotgun (WGS) entry which is preliminary data.</text>
</comment>
<protein>
    <submittedName>
        <fullName evidence="2">Uncharacterized protein</fullName>
    </submittedName>
</protein>
<sequence>MPKKKRKPRKTASQHRRHAGGARAHRSTAPEALLREFEEWAYANDLLVKDSTWLVGAAIDLKRDWLGSADPTAWSGADIRAVLTELFPTRVVLEPGDGQLLTPTITLYLTFLLQTERLRTDLSEPQLTALMEALAAEVPRALAAPSGRSMGGNIMAYAVEQGVDVSDPAAIAAFMQHYNSLPRADRVAISDGAADGAPAGPPRPTRALAQIWPKALGPLPDPAALERGPFDLVKTAAWMEQSLLLTRARVIAEHVGAGLPVTSTGALRRADTAALMERLGLHRELEPQSMWDVTELTVVWLALARLGYLDIGKTRVRPGEESLPPAGASAQDVVTAGAAVHAAVLHALVQARTDHASDGAEPALVWGALLRAADPAGVAVVAPSPLDDKLAWDLDARRLYYLAHDLGTLSEVGVLERKGNTFRLPRELFPIVPAAMSMVDDD</sequence>
<name>A0A552WQP8_9MICO</name>
<dbReference type="Proteomes" id="UP000318693">
    <property type="component" value="Unassembled WGS sequence"/>
</dbReference>
<evidence type="ECO:0000313" key="2">
    <source>
        <dbReference type="EMBL" id="TRW45044.1"/>
    </source>
</evidence>